<sequence>MSGTQEPQIYSSNKTIRVATQGPVVMLSQHEKAGTLANTGLHEFADTLSKTDHHEIAEDTLAMRRLRFVVSTADFTELASPEYVLECLTANPLLVFDLYNVMDFVCHMDFVLGIGNNSNVESTRFGNR</sequence>
<dbReference type="InterPro" id="IPR001357">
    <property type="entry name" value="BRCT_dom"/>
</dbReference>
<dbReference type="AlphaFoldDB" id="A0AAV4MT99"/>
<organism evidence="2 3">
    <name type="scientific">Caerostris darwini</name>
    <dbReference type="NCBI Taxonomy" id="1538125"/>
    <lineage>
        <taxon>Eukaryota</taxon>
        <taxon>Metazoa</taxon>
        <taxon>Ecdysozoa</taxon>
        <taxon>Arthropoda</taxon>
        <taxon>Chelicerata</taxon>
        <taxon>Arachnida</taxon>
        <taxon>Araneae</taxon>
        <taxon>Araneomorphae</taxon>
        <taxon>Entelegynae</taxon>
        <taxon>Araneoidea</taxon>
        <taxon>Araneidae</taxon>
        <taxon>Caerostris</taxon>
    </lineage>
</organism>
<evidence type="ECO:0000259" key="1">
    <source>
        <dbReference type="PROSITE" id="PS50172"/>
    </source>
</evidence>
<feature type="domain" description="BRCT" evidence="1">
    <location>
        <begin position="43"/>
        <end position="101"/>
    </location>
</feature>
<name>A0AAV4MT99_9ARAC</name>
<dbReference type="EMBL" id="BPLQ01000844">
    <property type="protein sequence ID" value="GIX75697.1"/>
    <property type="molecule type" value="Genomic_DNA"/>
</dbReference>
<evidence type="ECO:0000313" key="3">
    <source>
        <dbReference type="Proteomes" id="UP001054837"/>
    </source>
</evidence>
<keyword evidence="3" id="KW-1185">Reference proteome</keyword>
<dbReference type="Proteomes" id="UP001054837">
    <property type="component" value="Unassembled WGS sequence"/>
</dbReference>
<gene>
    <name evidence="2" type="ORF">CDAR_378661</name>
</gene>
<protein>
    <recommendedName>
        <fullName evidence="1">BRCT domain-containing protein</fullName>
    </recommendedName>
</protein>
<comment type="caution">
    <text evidence="2">The sequence shown here is derived from an EMBL/GenBank/DDBJ whole genome shotgun (WGS) entry which is preliminary data.</text>
</comment>
<evidence type="ECO:0000313" key="2">
    <source>
        <dbReference type="EMBL" id="GIX75697.1"/>
    </source>
</evidence>
<proteinExistence type="predicted"/>
<accession>A0AAV4MT99</accession>
<dbReference type="PROSITE" id="PS50172">
    <property type="entry name" value="BRCT"/>
    <property type="match status" value="1"/>
</dbReference>
<reference evidence="2 3" key="1">
    <citation type="submission" date="2021-06" db="EMBL/GenBank/DDBJ databases">
        <title>Caerostris darwini draft genome.</title>
        <authorList>
            <person name="Kono N."/>
            <person name="Arakawa K."/>
        </authorList>
    </citation>
    <scope>NUCLEOTIDE SEQUENCE [LARGE SCALE GENOMIC DNA]</scope>
</reference>